<dbReference type="InParanoid" id="B9H0J4"/>
<evidence type="ECO:0000313" key="1">
    <source>
        <dbReference type="EMBL" id="PNT40796.1"/>
    </source>
</evidence>
<name>B9H0J4_POPTR</name>
<accession>B9H0J4</accession>
<gene>
    <name evidence="1" type="ORF">POPTR_004G119200</name>
</gene>
<reference evidence="1 2" key="1">
    <citation type="journal article" date="2006" name="Science">
        <title>The genome of black cottonwood, Populus trichocarpa (Torr. &amp; Gray).</title>
        <authorList>
            <person name="Tuskan G.A."/>
            <person name="Difazio S."/>
            <person name="Jansson S."/>
            <person name="Bohlmann J."/>
            <person name="Grigoriev I."/>
            <person name="Hellsten U."/>
            <person name="Putnam N."/>
            <person name="Ralph S."/>
            <person name="Rombauts S."/>
            <person name="Salamov A."/>
            <person name="Schein J."/>
            <person name="Sterck L."/>
            <person name="Aerts A."/>
            <person name="Bhalerao R.R."/>
            <person name="Bhalerao R.P."/>
            <person name="Blaudez D."/>
            <person name="Boerjan W."/>
            <person name="Brun A."/>
            <person name="Brunner A."/>
            <person name="Busov V."/>
            <person name="Campbell M."/>
            <person name="Carlson J."/>
            <person name="Chalot M."/>
            <person name="Chapman J."/>
            <person name="Chen G.L."/>
            <person name="Cooper D."/>
            <person name="Coutinho P.M."/>
            <person name="Couturier J."/>
            <person name="Covert S."/>
            <person name="Cronk Q."/>
            <person name="Cunningham R."/>
            <person name="Davis J."/>
            <person name="Degroeve S."/>
            <person name="Dejardin A."/>
            <person name="Depamphilis C."/>
            <person name="Detter J."/>
            <person name="Dirks B."/>
            <person name="Dubchak I."/>
            <person name="Duplessis S."/>
            <person name="Ehlting J."/>
            <person name="Ellis B."/>
            <person name="Gendler K."/>
            <person name="Goodstein D."/>
            <person name="Gribskov M."/>
            <person name="Grimwood J."/>
            <person name="Groover A."/>
            <person name="Gunter L."/>
            <person name="Hamberger B."/>
            <person name="Heinze B."/>
            <person name="Helariutta Y."/>
            <person name="Henrissat B."/>
            <person name="Holligan D."/>
            <person name="Holt R."/>
            <person name="Huang W."/>
            <person name="Islam-Faridi N."/>
            <person name="Jones S."/>
            <person name="Jones-Rhoades M."/>
            <person name="Jorgensen R."/>
            <person name="Joshi C."/>
            <person name="Kangasjarvi J."/>
            <person name="Karlsson J."/>
            <person name="Kelleher C."/>
            <person name="Kirkpatrick R."/>
            <person name="Kirst M."/>
            <person name="Kohler A."/>
            <person name="Kalluri U."/>
            <person name="Larimer F."/>
            <person name="Leebens-Mack J."/>
            <person name="Leple J.C."/>
            <person name="Locascio P."/>
            <person name="Lou Y."/>
            <person name="Lucas S."/>
            <person name="Martin F."/>
            <person name="Montanini B."/>
            <person name="Napoli C."/>
            <person name="Nelson D.R."/>
            <person name="Nelson C."/>
            <person name="Nieminen K."/>
            <person name="Nilsson O."/>
            <person name="Pereda V."/>
            <person name="Peter G."/>
            <person name="Philippe R."/>
            <person name="Pilate G."/>
            <person name="Poliakov A."/>
            <person name="Razumovskaya J."/>
            <person name="Richardson P."/>
            <person name="Rinaldi C."/>
            <person name="Ritland K."/>
            <person name="Rouze P."/>
            <person name="Ryaboy D."/>
            <person name="Schmutz J."/>
            <person name="Schrader J."/>
            <person name="Segerman B."/>
            <person name="Shin H."/>
            <person name="Siddiqui A."/>
            <person name="Sterky F."/>
            <person name="Terry A."/>
            <person name="Tsai C.J."/>
            <person name="Uberbacher E."/>
            <person name="Unneberg P."/>
            <person name="Vahala J."/>
            <person name="Wall K."/>
            <person name="Wessler S."/>
            <person name="Yang G."/>
            <person name="Yin T."/>
            <person name="Douglas C."/>
            <person name="Marra M."/>
            <person name="Sandberg G."/>
            <person name="Van de Peer Y."/>
            <person name="Rokhsar D."/>
        </authorList>
    </citation>
    <scope>NUCLEOTIDE SEQUENCE [LARGE SCALE GENOMIC DNA]</scope>
    <source>
        <strain evidence="2">cv. Nisqually</strain>
    </source>
</reference>
<dbReference type="Proteomes" id="UP000006729">
    <property type="component" value="Chromosome 4"/>
</dbReference>
<dbReference type="AlphaFoldDB" id="B9H0J4"/>
<sequence>MEYATDMCGALLFTQVLPADSVNSSKNSSQHIKHVEKMAGKTNFSKSKETGEQRSASLTTTHCMYNHESGMISQALCCKMHRDFITKPTFKKLSEPISDSKYYGLEHIKGLKWSC</sequence>
<protein>
    <submittedName>
        <fullName evidence="1">Uncharacterized protein</fullName>
    </submittedName>
</protein>
<organism evidence="1 2">
    <name type="scientific">Populus trichocarpa</name>
    <name type="common">Western balsam poplar</name>
    <name type="synonym">Populus balsamifera subsp. trichocarpa</name>
    <dbReference type="NCBI Taxonomy" id="3694"/>
    <lineage>
        <taxon>Eukaryota</taxon>
        <taxon>Viridiplantae</taxon>
        <taxon>Streptophyta</taxon>
        <taxon>Embryophyta</taxon>
        <taxon>Tracheophyta</taxon>
        <taxon>Spermatophyta</taxon>
        <taxon>Magnoliopsida</taxon>
        <taxon>eudicotyledons</taxon>
        <taxon>Gunneridae</taxon>
        <taxon>Pentapetalae</taxon>
        <taxon>rosids</taxon>
        <taxon>fabids</taxon>
        <taxon>Malpighiales</taxon>
        <taxon>Salicaceae</taxon>
        <taxon>Saliceae</taxon>
        <taxon>Populus</taxon>
    </lineage>
</organism>
<keyword evidence="2" id="KW-1185">Reference proteome</keyword>
<evidence type="ECO:0000313" key="2">
    <source>
        <dbReference type="Proteomes" id="UP000006729"/>
    </source>
</evidence>
<dbReference type="HOGENOM" id="CLU_2113107_0_0_1"/>
<dbReference type="EMBL" id="CM009293">
    <property type="protein sequence ID" value="PNT40796.1"/>
    <property type="molecule type" value="Genomic_DNA"/>
</dbReference>
<proteinExistence type="predicted"/>